<name>A0ACC4D8E7_PURLI</name>
<keyword evidence="2" id="KW-1185">Reference proteome</keyword>
<comment type="caution">
    <text evidence="1">The sequence shown here is derived from an EMBL/GenBank/DDBJ whole genome shotgun (WGS) entry which is preliminary data.</text>
</comment>
<reference evidence="1" key="1">
    <citation type="submission" date="2024-12" db="EMBL/GenBank/DDBJ databases">
        <title>Comparative genomics and development of molecular markers within Purpureocillium lilacinum and among Purpureocillium species.</title>
        <authorList>
            <person name="Yeh Z.-Y."/>
            <person name="Ni N.-T."/>
            <person name="Lo P.-H."/>
            <person name="Mushyakhwo K."/>
            <person name="Lin C.-F."/>
            <person name="Nai Y.-S."/>
        </authorList>
    </citation>
    <scope>NUCLEOTIDE SEQUENCE</scope>
    <source>
        <strain evidence="1">NCHU-NPUST-175</strain>
    </source>
</reference>
<protein>
    <submittedName>
        <fullName evidence="1">Uncharacterized protein</fullName>
    </submittedName>
</protein>
<organism evidence="1 2">
    <name type="scientific">Purpureocillium lilacinum</name>
    <name type="common">Paecilomyces lilacinus</name>
    <dbReference type="NCBI Taxonomy" id="33203"/>
    <lineage>
        <taxon>Eukaryota</taxon>
        <taxon>Fungi</taxon>
        <taxon>Dikarya</taxon>
        <taxon>Ascomycota</taxon>
        <taxon>Pezizomycotina</taxon>
        <taxon>Sordariomycetes</taxon>
        <taxon>Hypocreomycetidae</taxon>
        <taxon>Hypocreales</taxon>
        <taxon>Ophiocordycipitaceae</taxon>
        <taxon>Purpureocillium</taxon>
    </lineage>
</organism>
<gene>
    <name evidence="1" type="ORF">ACCO45_013829</name>
</gene>
<dbReference type="Proteomes" id="UP001638806">
    <property type="component" value="Unassembled WGS sequence"/>
</dbReference>
<accession>A0ACC4D8E7</accession>
<sequence>MSRRRPGASARRAWRSFAPQLPELFAASCQRRSLPAPGGPPDAPQHGPAAQPPRHVGRGGDWPAPAGRRRLALRTHPPCAGPLAGDGWEPARAGGWKLHPAPAATPAVACPGTRAPSNRATTPPTQQQHPPAHLNLGLRRALAVEIATPPRL</sequence>
<proteinExistence type="predicted"/>
<evidence type="ECO:0000313" key="1">
    <source>
        <dbReference type="EMBL" id="KAL3952112.1"/>
    </source>
</evidence>
<evidence type="ECO:0000313" key="2">
    <source>
        <dbReference type="Proteomes" id="UP001638806"/>
    </source>
</evidence>
<dbReference type="EMBL" id="JBGNUJ010000013">
    <property type="protein sequence ID" value="KAL3952112.1"/>
    <property type="molecule type" value="Genomic_DNA"/>
</dbReference>